<dbReference type="SMART" id="SM00360">
    <property type="entry name" value="RRM"/>
    <property type="match status" value="4"/>
</dbReference>
<dbReference type="GO" id="GO:0003723">
    <property type="term" value="F:RNA binding"/>
    <property type="evidence" value="ECO:0007669"/>
    <property type="project" value="UniProtKB-UniRule"/>
</dbReference>
<dbReference type="Gene3D" id="1.10.1900.10">
    <property type="entry name" value="c-terminal domain of poly(a) binding protein"/>
    <property type="match status" value="1"/>
</dbReference>
<keyword evidence="7" id="KW-1185">Reference proteome</keyword>
<keyword evidence="2" id="KW-0694">RNA-binding</keyword>
<feature type="region of interest" description="Disordered" evidence="3">
    <location>
        <begin position="1"/>
        <end position="76"/>
    </location>
</feature>
<dbReference type="PANTHER" id="PTHR13052">
    <property type="entry name" value="NFRKB-RELATED"/>
    <property type="match status" value="1"/>
</dbReference>
<dbReference type="InterPro" id="IPR035979">
    <property type="entry name" value="RBD_domain_sf"/>
</dbReference>
<sequence>MRSAANNKKHYSPVSLSISSSATSQEEEKYGQSRTKYLQDAQDVLENQTKLKGNRDNDQISQSEKSSQDSDDSINSKQRIESEDFYQSSDQSDLEKQIEKDLSELLQIGFERLEQDTKTELLKQYQFSNTQQVNEILAGKLFNFQNQVKLFHSLYKQGYFTNVHQKKVRLQKDLNLIQKRNLLQAQLDDIEATIQNMQQTEQIFTTLFLSDDQSTQDCKPLSQDFYMEQLRGFDEFRTSQDSARTLSYISEMETDNPKSEYNKQRRRDIKELSKQFAKDAIKRHNKKQLQAFTFTTESRLPGRMRPSLNELVDEDFDISWVHTSERFKNFNRTKQILTIPPTKAEDIDDYRKQEIERYKYPLDPWMYSITDGRKAIVGPVFRKRAQIQNRPREHLFLKSERPPGVNILALVRDAAARLPDQVGTRTDVAELVKDSQFLAEGLTDYYISQTVSGGLDRLSAEEDPSVRFDPSSKLWIYLHGKRTLDSSKWATGINECTKKAFEKNNEKFFTSGFLVGPTKSAGGNSNETTDIGTSHGLPATATNEKISNLLKAENINHVSVNIPAQSDNGTGTIYFNSRPDFVKAASAIRSLKLDDKNLNFRVQTYGDYNPSTSVFVKFFSDLVSDQDLIQEFSQCGLVLSLMVNPTMINQFVVNRSSKINRLRSRELDGKQLKNHQGSIQVRLFEQPQKTFAQNQAIQNDRQQKGLAFQRKSNLFVKGIPFNVDENFLRELFGRYGKLRSVMLKRFNIPNQQAQPFFTSAYSIAYIDYEREEDALKAIDELNHYIINGALIQVEMYEKSSQNAALRDSTYVIGNENLRAIFIRNIKRDVTEQRLKEICSKFGNVLDCQLKTYEVDGEVRSKGTAQVIFSKKEEASEAIKNLYYEDDLGDKMDVDFFKLKEARIQEMDKQMNPFNSHEFQRMMNNNRTPQYRMQYQQQRPQIYNAQDQQQRPRQQPFENAQQYQNVRTSMPQQQTQYRARPRQQNRGNQQQQHSYQKRAPGQYPRPGQPMGQYQGGFNQPQPMMPMNQFGAPFQQTQPIMGFIPPQNQQMRQFVPTQMQQQIPIPQALVLFNLNEYQSKTTLAEQKEYIGNLIYDFIEQRYPQEAPKITGMILDQKPEELMKYVANRDLFYNQVDIANQLIQQEKAKALSQQQQ</sequence>
<accession>A0A077ZX78</accession>
<dbReference type="InterPro" id="IPR024867">
    <property type="entry name" value="NFRKB"/>
</dbReference>
<dbReference type="InterPro" id="IPR036053">
    <property type="entry name" value="PABP-dom"/>
</dbReference>
<dbReference type="InParanoid" id="A0A077ZX78"/>
<protein>
    <submittedName>
        <fullName evidence="6">Uncharacterized protein</fullName>
    </submittedName>
</protein>
<evidence type="ECO:0000256" key="2">
    <source>
        <dbReference type="PROSITE-ProRule" id="PRU00176"/>
    </source>
</evidence>
<dbReference type="CDD" id="cd00590">
    <property type="entry name" value="RRM_SF"/>
    <property type="match status" value="2"/>
</dbReference>
<dbReference type="Pfam" id="PF00076">
    <property type="entry name" value="RRM_1"/>
    <property type="match status" value="2"/>
</dbReference>
<proteinExistence type="inferred from homology"/>
<feature type="domain" description="RRM" evidence="4">
    <location>
        <begin position="712"/>
        <end position="798"/>
    </location>
</feature>
<dbReference type="PROSITE" id="PS50102">
    <property type="entry name" value="RRM"/>
    <property type="match status" value="2"/>
</dbReference>
<dbReference type="AlphaFoldDB" id="A0A077ZX78"/>
<reference evidence="6 7" key="1">
    <citation type="submission" date="2014-06" db="EMBL/GenBank/DDBJ databases">
        <authorList>
            <person name="Swart Estienne"/>
        </authorList>
    </citation>
    <scope>NUCLEOTIDE SEQUENCE [LARGE SCALE GENOMIC DNA]</scope>
    <source>
        <strain evidence="6 7">130c</strain>
    </source>
</reference>
<dbReference type="GO" id="GO:0031011">
    <property type="term" value="C:Ino80 complex"/>
    <property type="evidence" value="ECO:0007669"/>
    <property type="project" value="InterPro"/>
</dbReference>
<evidence type="ECO:0000313" key="6">
    <source>
        <dbReference type="EMBL" id="CDW73136.1"/>
    </source>
</evidence>
<evidence type="ECO:0000259" key="5">
    <source>
        <dbReference type="PROSITE" id="PS51309"/>
    </source>
</evidence>
<feature type="domain" description="RRM" evidence="4">
    <location>
        <begin position="818"/>
        <end position="898"/>
    </location>
</feature>
<dbReference type="PROSITE" id="PS51309">
    <property type="entry name" value="PABC"/>
    <property type="match status" value="1"/>
</dbReference>
<feature type="domain" description="PABC" evidence="5">
    <location>
        <begin position="1068"/>
        <end position="1145"/>
    </location>
</feature>
<feature type="region of interest" description="Disordered" evidence="3">
    <location>
        <begin position="933"/>
        <end position="1018"/>
    </location>
</feature>
<gene>
    <name evidence="6" type="primary">Contig19848.g21053</name>
    <name evidence="6" type="ORF">STYLEM_2108</name>
</gene>
<feature type="compositionally biased region" description="Polar residues" evidence="3">
    <location>
        <begin position="956"/>
        <end position="976"/>
    </location>
</feature>
<dbReference type="SMART" id="SM00517">
    <property type="entry name" value="PolyA"/>
    <property type="match status" value="1"/>
</dbReference>
<dbReference type="Pfam" id="PF00658">
    <property type="entry name" value="MLLE"/>
    <property type="match status" value="1"/>
</dbReference>
<dbReference type="InterPro" id="IPR012677">
    <property type="entry name" value="Nucleotide-bd_a/b_plait_sf"/>
</dbReference>
<dbReference type="InterPro" id="IPR000504">
    <property type="entry name" value="RRM_dom"/>
</dbReference>
<evidence type="ECO:0000256" key="3">
    <source>
        <dbReference type="SAM" id="MobiDB-lite"/>
    </source>
</evidence>
<dbReference type="Pfam" id="PF25793">
    <property type="entry name" value="WHD_2nd_NFRKB"/>
    <property type="match status" value="1"/>
</dbReference>
<organism evidence="6 7">
    <name type="scientific">Stylonychia lemnae</name>
    <name type="common">Ciliate</name>
    <dbReference type="NCBI Taxonomy" id="5949"/>
    <lineage>
        <taxon>Eukaryota</taxon>
        <taxon>Sar</taxon>
        <taxon>Alveolata</taxon>
        <taxon>Ciliophora</taxon>
        <taxon>Intramacronucleata</taxon>
        <taxon>Spirotrichea</taxon>
        <taxon>Stichotrichia</taxon>
        <taxon>Sporadotrichida</taxon>
        <taxon>Oxytrichidae</taxon>
        <taxon>Stylonychinae</taxon>
        <taxon>Stylonychia</taxon>
    </lineage>
</organism>
<dbReference type="Proteomes" id="UP000039865">
    <property type="component" value="Unassembled WGS sequence"/>
</dbReference>
<dbReference type="SUPFAM" id="SSF63570">
    <property type="entry name" value="PABC (PABP) domain"/>
    <property type="match status" value="1"/>
</dbReference>
<feature type="compositionally biased region" description="Low complexity" evidence="3">
    <location>
        <begin position="981"/>
        <end position="991"/>
    </location>
</feature>
<evidence type="ECO:0000313" key="7">
    <source>
        <dbReference type="Proteomes" id="UP000039865"/>
    </source>
</evidence>
<dbReference type="SUPFAM" id="SSF54928">
    <property type="entry name" value="RNA-binding domain, RBD"/>
    <property type="match status" value="3"/>
</dbReference>
<dbReference type="PANTHER" id="PTHR13052:SF5">
    <property type="entry name" value="NFACT RNA-BINDING DOMAIN-CONTAINING PROTEIN"/>
    <property type="match status" value="1"/>
</dbReference>
<dbReference type="InterPro" id="IPR057748">
    <property type="entry name" value="NFRKB_WH_2"/>
</dbReference>
<dbReference type="InterPro" id="IPR002004">
    <property type="entry name" value="PABP_HYD_C"/>
</dbReference>
<comment type="similarity">
    <text evidence="1">Belongs to the polyadenylate-binding protein type-1 family.</text>
</comment>
<evidence type="ECO:0000259" key="4">
    <source>
        <dbReference type="PROSITE" id="PS50102"/>
    </source>
</evidence>
<name>A0A077ZX78_STYLE</name>
<feature type="compositionally biased region" description="Polar residues" evidence="3">
    <location>
        <begin position="14"/>
        <end position="24"/>
    </location>
</feature>
<feature type="compositionally biased region" description="Low complexity" evidence="3">
    <location>
        <begin position="933"/>
        <end position="955"/>
    </location>
</feature>
<dbReference type="EMBL" id="CCKQ01002038">
    <property type="protein sequence ID" value="CDW73136.1"/>
    <property type="molecule type" value="Genomic_DNA"/>
</dbReference>
<dbReference type="Gene3D" id="3.30.70.330">
    <property type="match status" value="2"/>
</dbReference>
<dbReference type="OrthoDB" id="292575at2759"/>
<evidence type="ECO:0000256" key="1">
    <source>
        <dbReference type="ARBA" id="ARBA00008557"/>
    </source>
</evidence>